<feature type="transmembrane region" description="Helical" evidence="7">
    <location>
        <begin position="579"/>
        <end position="606"/>
    </location>
</feature>
<dbReference type="OrthoDB" id="9815258at2"/>
<gene>
    <name evidence="9" type="primary">opuAB</name>
    <name evidence="9" type="ordered locus">RD1_0015</name>
</gene>
<reference evidence="9 10" key="1">
    <citation type="journal article" date="2007" name="J. Bacteriol.">
        <title>The complete genome sequence of Roseobacter denitrificans reveals a mixotrophic rather than photosynthetic metabolism.</title>
        <authorList>
            <person name="Swingley W.D."/>
            <person name="Sadekar S."/>
            <person name="Mastrian S.D."/>
            <person name="Matthies H.J."/>
            <person name="Hao J."/>
            <person name="Ramos H."/>
            <person name="Acharya C.R."/>
            <person name="Conrad A.L."/>
            <person name="Taylor H.L."/>
            <person name="Dejesa L.C."/>
            <person name="Shah M.K."/>
            <person name="O'huallachain M.E."/>
            <person name="Lince M.T."/>
            <person name="Blankenship R.E."/>
            <person name="Beatty J.T."/>
            <person name="Touchman J.W."/>
        </authorList>
    </citation>
    <scope>NUCLEOTIDE SEQUENCE [LARGE SCALE GENOMIC DNA]</scope>
    <source>
        <strain evidence="10">ATCC 33942 / OCh 114</strain>
    </source>
</reference>
<dbReference type="InterPro" id="IPR000515">
    <property type="entry name" value="MetI-like"/>
</dbReference>
<dbReference type="SUPFAM" id="SSF161098">
    <property type="entry name" value="MetI-like"/>
    <property type="match status" value="2"/>
</dbReference>
<dbReference type="PANTHER" id="PTHR47737">
    <property type="entry name" value="GLYCINE BETAINE/PROLINE BETAINE TRANSPORT SYSTEM PERMEASE PROTEIN PROW"/>
    <property type="match status" value="1"/>
</dbReference>
<feature type="transmembrane region" description="Helical" evidence="7">
    <location>
        <begin position="468"/>
        <end position="491"/>
    </location>
</feature>
<dbReference type="Pfam" id="PF00528">
    <property type="entry name" value="BPD_transp_1"/>
    <property type="match status" value="2"/>
</dbReference>
<feature type="transmembrane region" description="Helical" evidence="7">
    <location>
        <begin position="273"/>
        <end position="293"/>
    </location>
</feature>
<feature type="domain" description="ABC transmembrane type-1" evidence="8">
    <location>
        <begin position="465"/>
        <end position="644"/>
    </location>
</feature>
<feature type="transmembrane region" description="Helical" evidence="7">
    <location>
        <begin position="20"/>
        <end position="44"/>
    </location>
</feature>
<dbReference type="CDD" id="cd06261">
    <property type="entry name" value="TM_PBP2"/>
    <property type="match status" value="2"/>
</dbReference>
<feature type="transmembrane region" description="Helical" evidence="7">
    <location>
        <begin position="512"/>
        <end position="540"/>
    </location>
</feature>
<comment type="subcellular location">
    <subcellularLocation>
        <location evidence="1 7">Cell membrane</location>
        <topology evidence="1 7">Multi-pass membrane protein</topology>
    </subcellularLocation>
</comment>
<dbReference type="GO" id="GO:0015226">
    <property type="term" value="F:carnitine transmembrane transporter activity"/>
    <property type="evidence" value="ECO:0007669"/>
    <property type="project" value="TreeGrafter"/>
</dbReference>
<dbReference type="GO" id="GO:0015871">
    <property type="term" value="P:choline transport"/>
    <property type="evidence" value="ECO:0007669"/>
    <property type="project" value="TreeGrafter"/>
</dbReference>
<feature type="transmembrane region" description="Helical" evidence="7">
    <location>
        <begin position="627"/>
        <end position="648"/>
    </location>
</feature>
<dbReference type="HOGENOM" id="CLU_023562_0_2_5"/>
<keyword evidence="5 7" id="KW-1133">Transmembrane helix</keyword>
<evidence type="ECO:0000256" key="2">
    <source>
        <dbReference type="ARBA" id="ARBA00022448"/>
    </source>
</evidence>
<proteinExistence type="inferred from homology"/>
<evidence type="ECO:0000313" key="10">
    <source>
        <dbReference type="Proteomes" id="UP000007029"/>
    </source>
</evidence>
<evidence type="ECO:0000256" key="7">
    <source>
        <dbReference type="RuleBase" id="RU363032"/>
    </source>
</evidence>
<dbReference type="eggNOG" id="COG4176">
    <property type="taxonomic scope" value="Bacteria"/>
</dbReference>
<evidence type="ECO:0000256" key="5">
    <source>
        <dbReference type="ARBA" id="ARBA00022989"/>
    </source>
</evidence>
<protein>
    <submittedName>
        <fullName evidence="9">Glycine betaine transporter, permease protein</fullName>
    </submittedName>
</protein>
<sequence>MAIVATNTESQTTPLSSRTLGLGLFLFAVALTLLHYAGLLPAWLHRLPEAVIPPFETWLDAIFNFVKDDLGLLALTRFLTGGLEAVLDVTANLLYGKRRWPFIDPIPWSAIAAATTVLGYYLGGWRLAALAGGTCVWTAMIGQWEIAMETMSVLVISAPLAFMIGLLVGIYAWKSPSFNRALLPFLSVMQTLPFFTYLLPAVIFFKVGPTAAAVATTVFAIPPMILMTTLGLQKVSSEVVEAGKMSGCTRFQMMRHVYLPSARTEILVGVNQVIMLCLAMVVLTAFIGMPGLGAKLLQMLGSFKIGRAFEIGVTIVLVAITLDRLSKAWVAKLPEHFDRGTPFYIRHKYLVAGAVGFALFFALAQLVPILAEVGRRQSLSQGREIDQLIKAYLALDWVKASTDAMRYVLNVWILNPFRDFLLSIPTSAFIILVVAAGLVIAGPRQAVLAAVFFSLVALSGWWDRSVITLYSVIAAVSLALIIGIPVGILAARRETTARRMLLVCDTAQTFPSFIYLIPAIMLFGITATSVVMSILIFAMVPLVRYTIEGLRSVPAEMMEAADMSGATKLQKLWQVQLPLALPTMAVGFNQAIMFAFFMVIIAAFIGTQDLGQELQRTLAGAYLGKNLVLGLCVSLMALTFDMIVMKWAQEKKAKLGLAR</sequence>
<dbReference type="Proteomes" id="UP000007029">
    <property type="component" value="Chromosome"/>
</dbReference>
<feature type="domain" description="ABC transmembrane type-1" evidence="8">
    <location>
        <begin position="147"/>
        <end position="326"/>
    </location>
</feature>
<evidence type="ECO:0000259" key="8">
    <source>
        <dbReference type="PROSITE" id="PS50928"/>
    </source>
</evidence>
<feature type="transmembrane region" description="Helical" evidence="7">
    <location>
        <begin position="349"/>
        <end position="371"/>
    </location>
</feature>
<dbReference type="RefSeq" id="WP_011566377.1">
    <property type="nucleotide sequence ID" value="NC_008209.1"/>
</dbReference>
<evidence type="ECO:0000313" key="9">
    <source>
        <dbReference type="EMBL" id="ABG29755.1"/>
    </source>
</evidence>
<feature type="transmembrane region" description="Helical" evidence="7">
    <location>
        <begin position="446"/>
        <end position="462"/>
    </location>
</feature>
<dbReference type="EMBL" id="CP000362">
    <property type="protein sequence ID" value="ABG29755.1"/>
    <property type="molecule type" value="Genomic_DNA"/>
</dbReference>
<dbReference type="InterPro" id="IPR035906">
    <property type="entry name" value="MetI-like_sf"/>
</dbReference>
<keyword evidence="6 7" id="KW-0472">Membrane</keyword>
<name>Q16E38_ROSDO</name>
<dbReference type="PANTHER" id="PTHR47737:SF1">
    <property type="entry name" value="GLYCINE BETAINE_PROLINE BETAINE TRANSPORT SYSTEM PERMEASE PROTEIN PROW"/>
    <property type="match status" value="1"/>
</dbReference>
<dbReference type="KEGG" id="rde:RD1_0015"/>
<feature type="transmembrane region" description="Helical" evidence="7">
    <location>
        <begin position="185"/>
        <end position="205"/>
    </location>
</feature>
<feature type="transmembrane region" description="Helical" evidence="7">
    <location>
        <begin position="420"/>
        <end position="439"/>
    </location>
</feature>
<keyword evidence="10" id="KW-1185">Reference proteome</keyword>
<dbReference type="STRING" id="375451.RD1_0015"/>
<feature type="transmembrane region" description="Helical" evidence="7">
    <location>
        <begin position="305"/>
        <end position="322"/>
    </location>
</feature>
<dbReference type="AlphaFoldDB" id="Q16E38"/>
<feature type="transmembrane region" description="Helical" evidence="7">
    <location>
        <begin position="105"/>
        <end position="122"/>
    </location>
</feature>
<evidence type="ECO:0000256" key="6">
    <source>
        <dbReference type="ARBA" id="ARBA00023136"/>
    </source>
</evidence>
<evidence type="ECO:0000256" key="3">
    <source>
        <dbReference type="ARBA" id="ARBA00022475"/>
    </source>
</evidence>
<accession>Q16E38</accession>
<comment type="similarity">
    <text evidence="7">Belongs to the binding-protein-dependent transport system permease family.</text>
</comment>
<dbReference type="GO" id="GO:0005275">
    <property type="term" value="F:amine transmembrane transporter activity"/>
    <property type="evidence" value="ECO:0007669"/>
    <property type="project" value="TreeGrafter"/>
</dbReference>
<feature type="transmembrane region" description="Helical" evidence="7">
    <location>
        <begin position="152"/>
        <end position="173"/>
    </location>
</feature>
<keyword evidence="3" id="KW-1003">Cell membrane</keyword>
<dbReference type="GO" id="GO:0043190">
    <property type="term" value="C:ATP-binding cassette (ABC) transporter complex"/>
    <property type="evidence" value="ECO:0007669"/>
    <property type="project" value="TreeGrafter"/>
</dbReference>
<dbReference type="GO" id="GO:0031460">
    <property type="term" value="P:glycine betaine transport"/>
    <property type="evidence" value="ECO:0007669"/>
    <property type="project" value="TreeGrafter"/>
</dbReference>
<keyword evidence="2 7" id="KW-0813">Transport</keyword>
<organism evidence="9 10">
    <name type="scientific">Roseobacter denitrificans (strain ATCC 33942 / OCh 114)</name>
    <name type="common">Erythrobacter sp. (strain OCh 114)</name>
    <name type="synonym">Roseobacter denitrificans</name>
    <dbReference type="NCBI Taxonomy" id="375451"/>
    <lineage>
        <taxon>Bacteria</taxon>
        <taxon>Pseudomonadati</taxon>
        <taxon>Pseudomonadota</taxon>
        <taxon>Alphaproteobacteria</taxon>
        <taxon>Rhodobacterales</taxon>
        <taxon>Roseobacteraceae</taxon>
        <taxon>Roseobacter</taxon>
    </lineage>
</organism>
<dbReference type="PROSITE" id="PS50928">
    <property type="entry name" value="ABC_TM1"/>
    <property type="match status" value="2"/>
</dbReference>
<dbReference type="Gene3D" id="1.10.3720.10">
    <property type="entry name" value="MetI-like"/>
    <property type="match status" value="2"/>
</dbReference>
<keyword evidence="4 7" id="KW-0812">Transmembrane</keyword>
<evidence type="ECO:0000256" key="4">
    <source>
        <dbReference type="ARBA" id="ARBA00022692"/>
    </source>
</evidence>
<evidence type="ECO:0000256" key="1">
    <source>
        <dbReference type="ARBA" id="ARBA00004651"/>
    </source>
</evidence>